<dbReference type="InterPro" id="IPR018274">
    <property type="entry name" value="PEP_util_AS"/>
</dbReference>
<evidence type="ECO:0000259" key="20">
    <source>
        <dbReference type="Pfam" id="PF00391"/>
    </source>
</evidence>
<dbReference type="InterPro" id="IPR006318">
    <property type="entry name" value="PTS_EI-like"/>
</dbReference>
<dbReference type="NCBIfam" id="TIGR01417">
    <property type="entry name" value="PTS_I_fam"/>
    <property type="match status" value="1"/>
</dbReference>
<dbReference type="InterPro" id="IPR036618">
    <property type="entry name" value="PtsI_HPr-bd_sf"/>
</dbReference>
<organism evidence="23">
    <name type="scientific">Buchnera aphidicola</name>
    <name type="common">Aphis aurantii</name>
    <dbReference type="NCBI Taxonomy" id="1470492"/>
    <lineage>
        <taxon>Bacteria</taxon>
        <taxon>Pseudomonadati</taxon>
        <taxon>Pseudomonadota</taxon>
        <taxon>Gammaproteobacteria</taxon>
        <taxon>Enterobacterales</taxon>
        <taxon>Erwiniaceae</taxon>
        <taxon>Buchnera</taxon>
    </lineage>
</organism>
<dbReference type="PANTHER" id="PTHR46244:SF6">
    <property type="entry name" value="PHOSPHOENOLPYRUVATE-PROTEIN PHOSPHOTRANSFERASE"/>
    <property type="match status" value="1"/>
</dbReference>
<dbReference type="PIRSF" id="PIRSF000732">
    <property type="entry name" value="PTS_enzyme_I"/>
    <property type="match status" value="1"/>
</dbReference>
<feature type="active site" description="Tele-phosphohistidine intermediate" evidence="17">
    <location>
        <position position="189"/>
    </location>
</feature>
<dbReference type="EC" id="2.7.3.9" evidence="5 16"/>
<evidence type="ECO:0000256" key="6">
    <source>
        <dbReference type="ARBA" id="ARBA00016544"/>
    </source>
</evidence>
<evidence type="ECO:0000256" key="1">
    <source>
        <dbReference type="ARBA" id="ARBA00000683"/>
    </source>
</evidence>
<dbReference type="InterPro" id="IPR036637">
    <property type="entry name" value="Phosphohistidine_dom_sf"/>
</dbReference>
<keyword evidence="13 16" id="KW-0418">Kinase</keyword>
<evidence type="ECO:0000256" key="5">
    <source>
        <dbReference type="ARBA" id="ARBA00012232"/>
    </source>
</evidence>
<comment type="function">
    <text evidence="16">General (non sugar-specific) component of the phosphoenolpyruvate-dependent sugar phosphotransferase system (sugar PTS). This major carbohydrate active-transport system catalyzes the phosphorylation of incoming sugar substrates concomitantly with their translocation across the cell membrane. Enzyme I transfers the phosphoryl group from phosphoenolpyruvate (PEP) to the phosphoryl carrier protein (HPr).</text>
</comment>
<evidence type="ECO:0000256" key="13">
    <source>
        <dbReference type="ARBA" id="ARBA00022777"/>
    </source>
</evidence>
<dbReference type="GO" id="GO:0046872">
    <property type="term" value="F:metal ion binding"/>
    <property type="evidence" value="ECO:0007669"/>
    <property type="project" value="UniProtKB-KW"/>
</dbReference>
<comment type="cofactor">
    <cofactor evidence="2 16 19">
        <name>Mg(2+)</name>
        <dbReference type="ChEBI" id="CHEBI:18420"/>
    </cofactor>
</comment>
<dbReference type="InterPro" id="IPR000121">
    <property type="entry name" value="PEP_util_C"/>
</dbReference>
<evidence type="ECO:0000256" key="4">
    <source>
        <dbReference type="ARBA" id="ARBA00007837"/>
    </source>
</evidence>
<evidence type="ECO:0000256" key="9">
    <source>
        <dbReference type="ARBA" id="ARBA00022597"/>
    </source>
</evidence>
<feature type="active site" description="Proton donor" evidence="17">
    <location>
        <position position="502"/>
    </location>
</feature>
<evidence type="ECO:0000256" key="19">
    <source>
        <dbReference type="PIRSR" id="PIRSR000732-3"/>
    </source>
</evidence>
<evidence type="ECO:0000259" key="21">
    <source>
        <dbReference type="Pfam" id="PF02896"/>
    </source>
</evidence>
<dbReference type="SUPFAM" id="SSF51621">
    <property type="entry name" value="Phosphoenolpyruvate/pyruvate domain"/>
    <property type="match status" value="1"/>
</dbReference>
<gene>
    <name evidence="23" type="primary">ptsI</name>
    <name evidence="23" type="ORF">RJT31_00325</name>
</gene>
<proteinExistence type="inferred from homology"/>
<evidence type="ECO:0000256" key="3">
    <source>
        <dbReference type="ARBA" id="ARBA00004496"/>
    </source>
</evidence>
<comment type="catalytic activity">
    <reaction evidence="1 16">
        <text>L-histidyl-[protein] + phosphoenolpyruvate = N(pros)-phospho-L-histidyl-[protein] + pyruvate</text>
        <dbReference type="Rhea" id="RHEA:23880"/>
        <dbReference type="Rhea" id="RHEA-COMP:9745"/>
        <dbReference type="Rhea" id="RHEA-COMP:9746"/>
        <dbReference type="ChEBI" id="CHEBI:15361"/>
        <dbReference type="ChEBI" id="CHEBI:29979"/>
        <dbReference type="ChEBI" id="CHEBI:58702"/>
        <dbReference type="ChEBI" id="CHEBI:64837"/>
        <dbReference type="EC" id="2.7.3.9"/>
    </reaction>
</comment>
<protein>
    <recommendedName>
        <fullName evidence="6 16">Phosphoenolpyruvate-protein phosphotransferase</fullName>
        <ecNumber evidence="5 16">2.7.3.9</ecNumber>
    </recommendedName>
    <alternativeName>
        <fullName evidence="15 16">Phosphotransferase system, enzyme I</fullName>
    </alternativeName>
</protein>
<dbReference type="PROSITE" id="PS00742">
    <property type="entry name" value="PEP_ENZYMES_2"/>
    <property type="match status" value="1"/>
</dbReference>
<sequence>MISGILASPGIAFGNALLLKNEDIVINREIISAPNIQTEIKNFLNGQKKSIHQLTEIKLAIGKKFGKKQEGIFEGHIMLLEDEELTTEVIDLIKEKKISAAEATKYVINKQAQELEKIKDEYLKNRAIDIRDIGLRLLKNILNIDIVDLNNIKTKVILVSKDLTPSETAQINLKYILGFITDLGGPTSHTSIMARSLEIPAIVGTGNITNHVKNNDYIILDSINNQIFINPSKILINEKRKVEKNYFLKKNSFKKLKNLPATTTDGHNIKIGSNIGNIQDVESAKKNGAECIGLYRTEFLFMGRNTLPNEQEQFQAYKKIAETMENKSVIIRTMDIGGDKDLPYMNLPKEDNPFLGWRAIRISMDRKEILHTQLKAILKASAFGKIYILFPMIISVEEIRILKIEIKKLKKQLDDKKILYDKNIKIGIMIETPASAIIADHLIKEVDFFSIGTNDLTQYTLAVDRGNDLISHLYNPISPSVLKLIKKVIDTSHKNGKWTGMCGELAGDERITALLLGMGLDEFSMSSTSIPKIKEKIRKTSFLKAQHLAEKILTLSTTKEILNLLNQFN</sequence>
<keyword evidence="10 16" id="KW-0808">Transferase</keyword>
<comment type="subcellular location">
    <subcellularLocation>
        <location evidence="3 16">Cytoplasm</location>
    </subcellularLocation>
</comment>
<evidence type="ECO:0000256" key="10">
    <source>
        <dbReference type="ARBA" id="ARBA00022679"/>
    </source>
</evidence>
<feature type="binding site" evidence="18">
    <location>
        <position position="296"/>
    </location>
    <ligand>
        <name>phosphoenolpyruvate</name>
        <dbReference type="ChEBI" id="CHEBI:58702"/>
    </ligand>
</feature>
<keyword evidence="9 16" id="KW-0762">Sugar transport</keyword>
<dbReference type="PROSITE" id="PS00370">
    <property type="entry name" value="PEP_ENZYMES_PHOS_SITE"/>
    <property type="match status" value="1"/>
</dbReference>
<accession>A0AAU6W778</accession>
<evidence type="ECO:0000256" key="7">
    <source>
        <dbReference type="ARBA" id="ARBA00022448"/>
    </source>
</evidence>
<evidence type="ECO:0000256" key="12">
    <source>
        <dbReference type="ARBA" id="ARBA00022723"/>
    </source>
</evidence>
<feature type="binding site" evidence="19">
    <location>
        <position position="455"/>
    </location>
    <ligand>
        <name>Mg(2+)</name>
        <dbReference type="ChEBI" id="CHEBI:18420"/>
    </ligand>
</feature>
<reference evidence="23" key="1">
    <citation type="submission" date="2024-06" db="EMBL/GenBank/DDBJ databases">
        <title>Unveiling Genomic Reduction in Obligate Endosymbionts Buchnera of Aphids: Insights from Phylogenomic Comparative Analysis with Novel Genome Data and Co-obligate Endosymbionts.</title>
        <authorList>
            <person name="Lu C."/>
            <person name="Zou T."/>
            <person name="Liu Q."/>
            <person name="Huang X."/>
        </authorList>
    </citation>
    <scope>NUCLEOTIDE SEQUENCE</scope>
    <source>
        <strain evidence="23">Aphau13</strain>
    </source>
</reference>
<dbReference type="Pfam" id="PF00391">
    <property type="entry name" value="PEP-utilizers"/>
    <property type="match status" value="1"/>
</dbReference>
<dbReference type="AlphaFoldDB" id="A0AAU6W778"/>
<dbReference type="FunFam" id="3.20.20.60:FF:000007">
    <property type="entry name" value="Phosphoenolpyruvate-protein phosphotransferase"/>
    <property type="match status" value="1"/>
</dbReference>
<keyword evidence="8 16" id="KW-0963">Cytoplasm</keyword>
<feature type="binding site" evidence="19">
    <location>
        <position position="431"/>
    </location>
    <ligand>
        <name>Mg(2+)</name>
        <dbReference type="ChEBI" id="CHEBI:18420"/>
    </ligand>
</feature>
<dbReference type="EMBL" id="CP135018">
    <property type="protein sequence ID" value="XAJ80933.1"/>
    <property type="molecule type" value="Genomic_DNA"/>
</dbReference>
<evidence type="ECO:0000256" key="14">
    <source>
        <dbReference type="ARBA" id="ARBA00022842"/>
    </source>
</evidence>
<feature type="domain" description="PEP-utilising enzyme C-terminal" evidence="21">
    <location>
        <begin position="252"/>
        <end position="540"/>
    </location>
</feature>
<keyword evidence="14 16" id="KW-0460">Magnesium</keyword>
<dbReference type="InterPro" id="IPR040442">
    <property type="entry name" value="Pyrv_kinase-like_dom_sf"/>
</dbReference>
<feature type="binding site" evidence="18">
    <location>
        <position position="465"/>
    </location>
    <ligand>
        <name>phosphoenolpyruvate</name>
        <dbReference type="ChEBI" id="CHEBI:58702"/>
    </ligand>
</feature>
<dbReference type="InterPro" id="IPR008731">
    <property type="entry name" value="PTS_EIN"/>
</dbReference>
<evidence type="ECO:0000256" key="8">
    <source>
        <dbReference type="ARBA" id="ARBA00022490"/>
    </source>
</evidence>
<dbReference type="InterPro" id="IPR023151">
    <property type="entry name" value="PEP_util_CS"/>
</dbReference>
<dbReference type="InterPro" id="IPR050499">
    <property type="entry name" value="PEP-utilizing_PTS_enzyme"/>
</dbReference>
<evidence type="ECO:0000256" key="11">
    <source>
        <dbReference type="ARBA" id="ARBA00022683"/>
    </source>
</evidence>
<evidence type="ECO:0000256" key="18">
    <source>
        <dbReference type="PIRSR" id="PIRSR000732-2"/>
    </source>
</evidence>
<dbReference type="GO" id="GO:0005737">
    <property type="term" value="C:cytoplasm"/>
    <property type="evidence" value="ECO:0007669"/>
    <property type="project" value="UniProtKB-SubCell"/>
</dbReference>
<keyword evidence="12 16" id="KW-0479">Metal-binding</keyword>
<dbReference type="NCBIfam" id="NF008382">
    <property type="entry name" value="PRK11177.1"/>
    <property type="match status" value="1"/>
</dbReference>
<dbReference type="InterPro" id="IPR024692">
    <property type="entry name" value="PTS_EI"/>
</dbReference>
<evidence type="ECO:0000256" key="15">
    <source>
        <dbReference type="ARBA" id="ARBA00033235"/>
    </source>
</evidence>
<dbReference type="SUPFAM" id="SSF47831">
    <property type="entry name" value="Enzyme I of the PEP:sugar phosphotransferase system HPr-binding (sub)domain"/>
    <property type="match status" value="1"/>
</dbReference>
<dbReference type="Pfam" id="PF02896">
    <property type="entry name" value="PEP-utilizers_C"/>
    <property type="match status" value="1"/>
</dbReference>
<evidence type="ECO:0000313" key="23">
    <source>
        <dbReference type="EMBL" id="XAJ80933.1"/>
    </source>
</evidence>
<dbReference type="Pfam" id="PF05524">
    <property type="entry name" value="PEP-utilisers_N"/>
    <property type="match status" value="1"/>
</dbReference>
<dbReference type="GO" id="GO:0008965">
    <property type="term" value="F:phosphoenolpyruvate-protein phosphotransferase activity"/>
    <property type="evidence" value="ECO:0007669"/>
    <property type="project" value="UniProtKB-EC"/>
</dbReference>
<feature type="domain" description="Phosphotransferase system enzyme I N-terminal" evidence="22">
    <location>
        <begin position="4"/>
        <end position="126"/>
    </location>
</feature>
<evidence type="ECO:0000256" key="16">
    <source>
        <dbReference type="PIRNR" id="PIRNR000732"/>
    </source>
</evidence>
<dbReference type="RefSeq" id="WP_343154310.1">
    <property type="nucleotide sequence ID" value="NZ_CP135018.1"/>
</dbReference>
<dbReference type="SUPFAM" id="SSF52009">
    <property type="entry name" value="Phosphohistidine domain"/>
    <property type="match status" value="1"/>
</dbReference>
<dbReference type="InterPro" id="IPR015813">
    <property type="entry name" value="Pyrv/PenolPyrv_kinase-like_dom"/>
</dbReference>
<comment type="similarity">
    <text evidence="4 16">Belongs to the PEP-utilizing enzyme family.</text>
</comment>
<dbReference type="PANTHER" id="PTHR46244">
    <property type="entry name" value="PHOSPHOENOLPYRUVATE-PROTEIN PHOSPHOTRANSFERASE"/>
    <property type="match status" value="1"/>
</dbReference>
<feature type="binding site" evidence="18">
    <location>
        <begin position="454"/>
        <end position="455"/>
    </location>
    <ligand>
        <name>phosphoenolpyruvate</name>
        <dbReference type="ChEBI" id="CHEBI:58702"/>
    </ligand>
</feature>
<feature type="domain" description="PEP-utilising enzyme mobile" evidence="20">
    <location>
        <begin position="153"/>
        <end position="222"/>
    </location>
</feature>
<keyword evidence="7 16" id="KW-0813">Transport</keyword>
<dbReference type="Gene3D" id="3.20.20.60">
    <property type="entry name" value="Phosphoenolpyruvate-binding domains"/>
    <property type="match status" value="1"/>
</dbReference>
<dbReference type="InterPro" id="IPR008279">
    <property type="entry name" value="PEP-util_enz_mobile_dom"/>
</dbReference>
<keyword evidence="11 16" id="KW-0598">Phosphotransferase system</keyword>
<evidence type="ECO:0000256" key="17">
    <source>
        <dbReference type="PIRSR" id="PIRSR000732-1"/>
    </source>
</evidence>
<evidence type="ECO:0000259" key="22">
    <source>
        <dbReference type="Pfam" id="PF05524"/>
    </source>
</evidence>
<dbReference type="PRINTS" id="PR01736">
    <property type="entry name" value="PHPHTRNFRASE"/>
</dbReference>
<name>A0AAU6W778_9GAMM</name>
<evidence type="ECO:0000256" key="2">
    <source>
        <dbReference type="ARBA" id="ARBA00001946"/>
    </source>
</evidence>
<dbReference type="Gene3D" id="1.10.274.10">
    <property type="entry name" value="PtsI, HPr-binding domain"/>
    <property type="match status" value="1"/>
</dbReference>
<dbReference type="GO" id="GO:0009401">
    <property type="term" value="P:phosphoenolpyruvate-dependent sugar phosphotransferase system"/>
    <property type="evidence" value="ECO:0007669"/>
    <property type="project" value="UniProtKB-KW"/>
</dbReference>
<dbReference type="Gene3D" id="3.50.30.10">
    <property type="entry name" value="Phosphohistidine domain"/>
    <property type="match status" value="1"/>
</dbReference>
<dbReference type="GO" id="GO:0016301">
    <property type="term" value="F:kinase activity"/>
    <property type="evidence" value="ECO:0007669"/>
    <property type="project" value="UniProtKB-KW"/>
</dbReference>
<feature type="binding site" evidence="18">
    <location>
        <position position="332"/>
    </location>
    <ligand>
        <name>phosphoenolpyruvate</name>
        <dbReference type="ChEBI" id="CHEBI:58702"/>
    </ligand>
</feature>